<keyword evidence="1" id="KW-0812">Transmembrane</keyword>
<evidence type="ECO:0000313" key="3">
    <source>
        <dbReference type="Proteomes" id="UP000015105"/>
    </source>
</evidence>
<organism evidence="2 3">
    <name type="scientific">Aegilops tauschii subsp. strangulata</name>
    <name type="common">Goatgrass</name>
    <dbReference type="NCBI Taxonomy" id="200361"/>
    <lineage>
        <taxon>Eukaryota</taxon>
        <taxon>Viridiplantae</taxon>
        <taxon>Streptophyta</taxon>
        <taxon>Embryophyta</taxon>
        <taxon>Tracheophyta</taxon>
        <taxon>Spermatophyta</taxon>
        <taxon>Magnoliopsida</taxon>
        <taxon>Liliopsida</taxon>
        <taxon>Poales</taxon>
        <taxon>Poaceae</taxon>
        <taxon>BOP clade</taxon>
        <taxon>Pooideae</taxon>
        <taxon>Triticodae</taxon>
        <taxon>Triticeae</taxon>
        <taxon>Triticinae</taxon>
        <taxon>Aegilops</taxon>
    </lineage>
</organism>
<dbReference type="EnsemblPlants" id="AET2Gv20713600.2">
    <property type="protein sequence ID" value="AET2Gv20713600.2"/>
    <property type="gene ID" value="AET2Gv20713600"/>
</dbReference>
<dbReference type="Proteomes" id="UP000015105">
    <property type="component" value="Chromosome 2D"/>
</dbReference>
<dbReference type="AlphaFoldDB" id="A0A453C2L8"/>
<dbReference type="Gramene" id="AET2Gv20713600.2">
    <property type="protein sequence ID" value="AET2Gv20713600.2"/>
    <property type="gene ID" value="AET2Gv20713600"/>
</dbReference>
<dbReference type="Gramene" id="AET2Gv20713600.1">
    <property type="protein sequence ID" value="AET2Gv20713600.1"/>
    <property type="gene ID" value="AET2Gv20713600"/>
</dbReference>
<accession>A0A453C2L8</accession>
<feature type="transmembrane region" description="Helical" evidence="1">
    <location>
        <begin position="6"/>
        <end position="25"/>
    </location>
</feature>
<feature type="transmembrane region" description="Helical" evidence="1">
    <location>
        <begin position="32"/>
        <end position="53"/>
    </location>
</feature>
<keyword evidence="1" id="KW-0472">Membrane</keyword>
<name>A0A453C2L8_AEGTS</name>
<evidence type="ECO:0000313" key="2">
    <source>
        <dbReference type="EnsemblPlants" id="AET2Gv20713600.1"/>
    </source>
</evidence>
<proteinExistence type="predicted"/>
<keyword evidence="1" id="KW-1133">Transmembrane helix</keyword>
<reference evidence="3" key="2">
    <citation type="journal article" date="2017" name="Nat. Plants">
        <title>The Aegilops tauschii genome reveals multiple impacts of transposons.</title>
        <authorList>
            <person name="Zhao G."/>
            <person name="Zou C."/>
            <person name="Li K."/>
            <person name="Wang K."/>
            <person name="Li T."/>
            <person name="Gao L."/>
            <person name="Zhang X."/>
            <person name="Wang H."/>
            <person name="Yang Z."/>
            <person name="Liu X."/>
            <person name="Jiang W."/>
            <person name="Mao L."/>
            <person name="Kong X."/>
            <person name="Jiao Y."/>
            <person name="Jia J."/>
        </authorList>
    </citation>
    <scope>NUCLEOTIDE SEQUENCE [LARGE SCALE GENOMIC DNA]</scope>
    <source>
        <strain evidence="3">cv. AL8/78</strain>
    </source>
</reference>
<protein>
    <submittedName>
        <fullName evidence="2">Uncharacterized protein</fullName>
    </submittedName>
</protein>
<evidence type="ECO:0000256" key="1">
    <source>
        <dbReference type="SAM" id="Phobius"/>
    </source>
</evidence>
<keyword evidence="3" id="KW-1185">Reference proteome</keyword>
<reference evidence="2" key="4">
    <citation type="submission" date="2019-03" db="UniProtKB">
        <authorList>
            <consortium name="EnsemblPlants"/>
        </authorList>
    </citation>
    <scope>IDENTIFICATION</scope>
</reference>
<reference evidence="2" key="3">
    <citation type="journal article" date="2017" name="Nature">
        <title>Genome sequence of the progenitor of the wheat D genome Aegilops tauschii.</title>
        <authorList>
            <person name="Luo M.C."/>
            <person name="Gu Y.Q."/>
            <person name="Puiu D."/>
            <person name="Wang H."/>
            <person name="Twardziok S.O."/>
            <person name="Deal K.R."/>
            <person name="Huo N."/>
            <person name="Zhu T."/>
            <person name="Wang L."/>
            <person name="Wang Y."/>
            <person name="McGuire P.E."/>
            <person name="Liu S."/>
            <person name="Long H."/>
            <person name="Ramasamy R.K."/>
            <person name="Rodriguez J.C."/>
            <person name="Van S.L."/>
            <person name="Yuan L."/>
            <person name="Wang Z."/>
            <person name="Xia Z."/>
            <person name="Xiao L."/>
            <person name="Anderson O.D."/>
            <person name="Ouyang S."/>
            <person name="Liang Y."/>
            <person name="Zimin A.V."/>
            <person name="Pertea G."/>
            <person name="Qi P."/>
            <person name="Bennetzen J.L."/>
            <person name="Dai X."/>
            <person name="Dawson M.W."/>
            <person name="Muller H.G."/>
            <person name="Kugler K."/>
            <person name="Rivarola-Duarte L."/>
            <person name="Spannagl M."/>
            <person name="Mayer K.F.X."/>
            <person name="Lu F.H."/>
            <person name="Bevan M.W."/>
            <person name="Leroy P."/>
            <person name="Li P."/>
            <person name="You F.M."/>
            <person name="Sun Q."/>
            <person name="Liu Z."/>
            <person name="Lyons E."/>
            <person name="Wicker T."/>
            <person name="Salzberg S.L."/>
            <person name="Devos K.M."/>
            <person name="Dvorak J."/>
        </authorList>
    </citation>
    <scope>NUCLEOTIDE SEQUENCE [LARGE SCALE GENOMIC DNA]</scope>
    <source>
        <strain evidence="2">cv. AL8/78</strain>
    </source>
</reference>
<reference evidence="3" key="1">
    <citation type="journal article" date="2014" name="Science">
        <title>Ancient hybridizations among the ancestral genomes of bread wheat.</title>
        <authorList>
            <consortium name="International Wheat Genome Sequencing Consortium,"/>
            <person name="Marcussen T."/>
            <person name="Sandve S.R."/>
            <person name="Heier L."/>
            <person name="Spannagl M."/>
            <person name="Pfeifer M."/>
            <person name="Jakobsen K.S."/>
            <person name="Wulff B.B."/>
            <person name="Steuernagel B."/>
            <person name="Mayer K.F."/>
            <person name="Olsen O.A."/>
        </authorList>
    </citation>
    <scope>NUCLEOTIDE SEQUENCE [LARGE SCALE GENOMIC DNA]</scope>
    <source>
        <strain evidence="3">cv. AL8/78</strain>
    </source>
</reference>
<reference evidence="2" key="5">
    <citation type="journal article" date="2021" name="G3 (Bethesda)">
        <title>Aegilops tauschii genome assembly Aet v5.0 features greater sequence contiguity and improved annotation.</title>
        <authorList>
            <person name="Wang L."/>
            <person name="Zhu T."/>
            <person name="Rodriguez J.C."/>
            <person name="Deal K.R."/>
            <person name="Dubcovsky J."/>
            <person name="McGuire P.E."/>
            <person name="Lux T."/>
            <person name="Spannagl M."/>
            <person name="Mayer K.F.X."/>
            <person name="Baldrich P."/>
            <person name="Meyers B.C."/>
            <person name="Huo N."/>
            <person name="Gu Y.Q."/>
            <person name="Zhou H."/>
            <person name="Devos K.M."/>
            <person name="Bennetzen J.L."/>
            <person name="Unver T."/>
            <person name="Budak H."/>
            <person name="Gulick P.J."/>
            <person name="Galiba G."/>
            <person name="Kalapos B."/>
            <person name="Nelson D.R."/>
            <person name="Li P."/>
            <person name="You F.M."/>
            <person name="Luo M.C."/>
            <person name="Dvorak J."/>
        </authorList>
    </citation>
    <scope>NUCLEOTIDE SEQUENCE [LARGE SCALE GENOMIC DNA]</scope>
    <source>
        <strain evidence="2">cv. AL8/78</strain>
    </source>
</reference>
<dbReference type="EnsemblPlants" id="AET2Gv20713600.1">
    <property type="protein sequence ID" value="AET2Gv20713600.1"/>
    <property type="gene ID" value="AET2Gv20713600"/>
</dbReference>
<sequence>MCSEFIFLFLSHLQFYIFACSHCVLRMLRFLFYLFGRCLHYALLLLLTVFLRLKVPFMQSVML</sequence>